<dbReference type="GO" id="GO:0005840">
    <property type="term" value="C:ribosome"/>
    <property type="evidence" value="ECO:0007669"/>
    <property type="project" value="UniProtKB-KW"/>
</dbReference>
<dbReference type="Proteomes" id="UP001172101">
    <property type="component" value="Unassembled WGS sequence"/>
</dbReference>
<feature type="domain" description="N-acetyltransferase" evidence="1">
    <location>
        <begin position="18"/>
        <end position="169"/>
    </location>
</feature>
<dbReference type="InterPro" id="IPR000182">
    <property type="entry name" value="GNAT_dom"/>
</dbReference>
<dbReference type="InterPro" id="IPR051531">
    <property type="entry name" value="N-acetyltransferase"/>
</dbReference>
<dbReference type="EMBL" id="JAUIRO010000003">
    <property type="protein sequence ID" value="KAK0723375.1"/>
    <property type="molecule type" value="Genomic_DNA"/>
</dbReference>
<evidence type="ECO:0000259" key="1">
    <source>
        <dbReference type="Pfam" id="PF13302"/>
    </source>
</evidence>
<evidence type="ECO:0000313" key="2">
    <source>
        <dbReference type="EMBL" id="KAK0723375.1"/>
    </source>
</evidence>
<keyword evidence="2" id="KW-0687">Ribonucleoprotein</keyword>
<reference evidence="2" key="1">
    <citation type="submission" date="2023-06" db="EMBL/GenBank/DDBJ databases">
        <title>Genome-scale phylogeny and comparative genomics of the fungal order Sordariales.</title>
        <authorList>
            <consortium name="Lawrence Berkeley National Laboratory"/>
            <person name="Hensen N."/>
            <person name="Bonometti L."/>
            <person name="Westerberg I."/>
            <person name="Brannstrom I.O."/>
            <person name="Guillou S."/>
            <person name="Cros-Aarteil S."/>
            <person name="Calhoun S."/>
            <person name="Haridas S."/>
            <person name="Kuo A."/>
            <person name="Mondo S."/>
            <person name="Pangilinan J."/>
            <person name="Riley R."/>
            <person name="LaButti K."/>
            <person name="Andreopoulos B."/>
            <person name="Lipzen A."/>
            <person name="Chen C."/>
            <person name="Yanf M."/>
            <person name="Daum C."/>
            <person name="Ng V."/>
            <person name="Clum A."/>
            <person name="Steindorff A."/>
            <person name="Ohm R."/>
            <person name="Martin F."/>
            <person name="Silar P."/>
            <person name="Natvig D."/>
            <person name="Lalanne C."/>
            <person name="Gautier V."/>
            <person name="Ament-velasquez S.L."/>
            <person name="Kruys A."/>
            <person name="Hutchinson M.I."/>
            <person name="Powell A.J."/>
            <person name="Barry K."/>
            <person name="Miller A.N."/>
            <person name="Grigoriev I.V."/>
            <person name="Debuchy R."/>
            <person name="Gladieux P."/>
            <person name="Thoren M.H."/>
            <person name="Johannesson H."/>
        </authorList>
    </citation>
    <scope>NUCLEOTIDE SEQUENCE</scope>
    <source>
        <strain evidence="2">SMH2392-1A</strain>
    </source>
</reference>
<dbReference type="GO" id="GO:0016747">
    <property type="term" value="F:acyltransferase activity, transferring groups other than amino-acyl groups"/>
    <property type="evidence" value="ECO:0007669"/>
    <property type="project" value="InterPro"/>
</dbReference>
<dbReference type="RefSeq" id="XP_060299299.1">
    <property type="nucleotide sequence ID" value="XM_060445254.1"/>
</dbReference>
<evidence type="ECO:0000313" key="3">
    <source>
        <dbReference type="Proteomes" id="UP001172101"/>
    </source>
</evidence>
<dbReference type="AlphaFoldDB" id="A0AA40AWR7"/>
<organism evidence="2 3">
    <name type="scientific">Lasiosphaeria miniovina</name>
    <dbReference type="NCBI Taxonomy" id="1954250"/>
    <lineage>
        <taxon>Eukaryota</taxon>
        <taxon>Fungi</taxon>
        <taxon>Dikarya</taxon>
        <taxon>Ascomycota</taxon>
        <taxon>Pezizomycotina</taxon>
        <taxon>Sordariomycetes</taxon>
        <taxon>Sordariomycetidae</taxon>
        <taxon>Sordariales</taxon>
        <taxon>Lasiosphaeriaceae</taxon>
        <taxon>Lasiosphaeria</taxon>
    </lineage>
</organism>
<dbReference type="Pfam" id="PF13302">
    <property type="entry name" value="Acetyltransf_3"/>
    <property type="match status" value="1"/>
</dbReference>
<dbReference type="Gene3D" id="3.40.630.30">
    <property type="match status" value="1"/>
</dbReference>
<sequence length="202" mass="21599">MTDPAFQINTPRLTLSYLQPSNDTHCDFLVALYNSPEFIASCGGSPTHITSRDAARALLAGRFRAEHARNGYGTLLVSLKTVPSDNGDVDGNGIPIGTVALMRGEEPDRYGAPDLGFAVLPGYMRKGYATEAARGLLDFVAERMGVVEVFGFFDPANTVSGKVFRRLGFGDRGTRALRVFGGAISCVWTAPGMAEDLGVYGL</sequence>
<dbReference type="SUPFAM" id="SSF55729">
    <property type="entry name" value="Acyl-CoA N-acyltransferases (Nat)"/>
    <property type="match status" value="1"/>
</dbReference>
<gene>
    <name evidence="2" type="ORF">B0T26DRAFT_750648</name>
</gene>
<dbReference type="PANTHER" id="PTHR43792:SF16">
    <property type="entry name" value="N-ACETYLTRANSFERASE DOMAIN-CONTAINING PROTEIN"/>
    <property type="match status" value="1"/>
</dbReference>
<dbReference type="GeneID" id="85328524"/>
<keyword evidence="3" id="KW-1185">Reference proteome</keyword>
<dbReference type="PANTHER" id="PTHR43792">
    <property type="entry name" value="GNAT FAMILY, PUTATIVE (AFU_ORTHOLOGUE AFUA_3G00765)-RELATED-RELATED"/>
    <property type="match status" value="1"/>
</dbReference>
<proteinExistence type="predicted"/>
<name>A0AA40AWR7_9PEZI</name>
<comment type="caution">
    <text evidence="2">The sequence shown here is derived from an EMBL/GenBank/DDBJ whole genome shotgun (WGS) entry which is preliminary data.</text>
</comment>
<dbReference type="InterPro" id="IPR016181">
    <property type="entry name" value="Acyl_CoA_acyltransferase"/>
</dbReference>
<accession>A0AA40AWR7</accession>
<keyword evidence="2" id="KW-0689">Ribosomal protein</keyword>
<protein>
    <submittedName>
        <fullName evidence="2">Including n-acetylases of ribosomal protein</fullName>
    </submittedName>
</protein>